<feature type="region of interest" description="Disordered" evidence="1">
    <location>
        <begin position="1"/>
        <end position="24"/>
    </location>
</feature>
<name>A0A0J1BDK6_RHOIS</name>
<accession>A0A0J1BDK6</accession>
<proteinExistence type="predicted"/>
<dbReference type="EMBL" id="LECT01000026">
    <property type="protein sequence ID" value="KLU04682.1"/>
    <property type="molecule type" value="Genomic_DNA"/>
</dbReference>
<reference evidence="2" key="1">
    <citation type="submission" date="2015-05" db="EMBL/GenBank/DDBJ databases">
        <title>Permanent draft genome of Rhodopirellula islandicus K833.</title>
        <authorList>
            <person name="Kizina J."/>
            <person name="Richter M."/>
            <person name="Glockner F.O."/>
            <person name="Harder J."/>
        </authorList>
    </citation>
    <scope>NUCLEOTIDE SEQUENCE [LARGE SCALE GENOMIC DNA]</scope>
    <source>
        <strain evidence="2">K833</strain>
    </source>
</reference>
<organism evidence="2 3">
    <name type="scientific">Rhodopirellula islandica</name>
    <dbReference type="NCBI Taxonomy" id="595434"/>
    <lineage>
        <taxon>Bacteria</taxon>
        <taxon>Pseudomonadati</taxon>
        <taxon>Planctomycetota</taxon>
        <taxon>Planctomycetia</taxon>
        <taxon>Pirellulales</taxon>
        <taxon>Pirellulaceae</taxon>
        <taxon>Rhodopirellula</taxon>
    </lineage>
</organism>
<dbReference type="PATRIC" id="fig|595434.4.peg.3153"/>
<dbReference type="Proteomes" id="UP000036367">
    <property type="component" value="Unassembled WGS sequence"/>
</dbReference>
<gene>
    <name evidence="2" type="ORF">RISK_003304</name>
</gene>
<evidence type="ECO:0000313" key="3">
    <source>
        <dbReference type="Proteomes" id="UP000036367"/>
    </source>
</evidence>
<evidence type="ECO:0000256" key="1">
    <source>
        <dbReference type="SAM" id="MobiDB-lite"/>
    </source>
</evidence>
<evidence type="ECO:0000313" key="2">
    <source>
        <dbReference type="EMBL" id="KLU04682.1"/>
    </source>
</evidence>
<comment type="caution">
    <text evidence="2">The sequence shown here is derived from an EMBL/GenBank/DDBJ whole genome shotgun (WGS) entry which is preliminary data.</text>
</comment>
<sequence>MPRSPRMGPSSVARGGSPEIHVENRPVAPEAAVVGCGVVPR</sequence>
<protein>
    <submittedName>
        <fullName evidence="2">Uncharacterized protein</fullName>
    </submittedName>
</protein>
<dbReference type="STRING" id="595434.RISK_003304"/>
<dbReference type="AlphaFoldDB" id="A0A0J1BDK6"/>
<keyword evidence="3" id="KW-1185">Reference proteome</keyword>